<gene>
    <name evidence="7" type="ORF">GCM10020369_31060</name>
</gene>
<keyword evidence="3" id="KW-0238">DNA-binding</keyword>
<name>A0ABP6SX90_9ACTN</name>
<dbReference type="InterPro" id="IPR005119">
    <property type="entry name" value="LysR_subst-bd"/>
</dbReference>
<dbReference type="SUPFAM" id="SSF53850">
    <property type="entry name" value="Periplasmic binding protein-like II"/>
    <property type="match status" value="1"/>
</dbReference>
<evidence type="ECO:0000256" key="2">
    <source>
        <dbReference type="ARBA" id="ARBA00023015"/>
    </source>
</evidence>
<dbReference type="Gene3D" id="3.40.190.290">
    <property type="match status" value="1"/>
</dbReference>
<dbReference type="SUPFAM" id="SSF46785">
    <property type="entry name" value="Winged helix' DNA-binding domain"/>
    <property type="match status" value="1"/>
</dbReference>
<evidence type="ECO:0000313" key="7">
    <source>
        <dbReference type="EMBL" id="GAA3387677.1"/>
    </source>
</evidence>
<dbReference type="EMBL" id="BAAAYN010000018">
    <property type="protein sequence ID" value="GAA3387677.1"/>
    <property type="molecule type" value="Genomic_DNA"/>
</dbReference>
<proteinExistence type="inferred from homology"/>
<feature type="region of interest" description="Disordered" evidence="5">
    <location>
        <begin position="292"/>
        <end position="322"/>
    </location>
</feature>
<comment type="similarity">
    <text evidence="1">Belongs to the LysR transcriptional regulatory family.</text>
</comment>
<dbReference type="Proteomes" id="UP001501676">
    <property type="component" value="Unassembled WGS sequence"/>
</dbReference>
<dbReference type="InterPro" id="IPR050950">
    <property type="entry name" value="HTH-type_LysR_regulators"/>
</dbReference>
<dbReference type="PRINTS" id="PR00039">
    <property type="entry name" value="HTHLYSR"/>
</dbReference>
<dbReference type="CDD" id="cd08436">
    <property type="entry name" value="PBP2_LTTR_like_3"/>
    <property type="match status" value="1"/>
</dbReference>
<dbReference type="InterPro" id="IPR036388">
    <property type="entry name" value="WH-like_DNA-bd_sf"/>
</dbReference>
<dbReference type="PROSITE" id="PS50931">
    <property type="entry name" value="HTH_LYSR"/>
    <property type="match status" value="1"/>
</dbReference>
<feature type="domain" description="HTH lysR-type" evidence="6">
    <location>
        <begin position="1"/>
        <end position="58"/>
    </location>
</feature>
<evidence type="ECO:0000256" key="3">
    <source>
        <dbReference type="ARBA" id="ARBA00023125"/>
    </source>
</evidence>
<evidence type="ECO:0000313" key="8">
    <source>
        <dbReference type="Proteomes" id="UP001501676"/>
    </source>
</evidence>
<accession>A0ABP6SX90</accession>
<keyword evidence="8" id="KW-1185">Reference proteome</keyword>
<dbReference type="Pfam" id="PF03466">
    <property type="entry name" value="LysR_substrate"/>
    <property type="match status" value="1"/>
</dbReference>
<dbReference type="InterPro" id="IPR000847">
    <property type="entry name" value="LysR_HTH_N"/>
</dbReference>
<protein>
    <submittedName>
        <fullName evidence="7">LysR substrate-binding domain-containing protein</fullName>
    </submittedName>
</protein>
<dbReference type="Pfam" id="PF00126">
    <property type="entry name" value="HTH_1"/>
    <property type="match status" value="1"/>
</dbReference>
<dbReference type="RefSeq" id="WP_345728796.1">
    <property type="nucleotide sequence ID" value="NZ_BAAAYN010000018.1"/>
</dbReference>
<comment type="caution">
    <text evidence="7">The sequence shown here is derived from an EMBL/GenBank/DDBJ whole genome shotgun (WGS) entry which is preliminary data.</text>
</comment>
<reference evidence="8" key="1">
    <citation type="journal article" date="2019" name="Int. J. Syst. Evol. Microbiol.">
        <title>The Global Catalogue of Microorganisms (GCM) 10K type strain sequencing project: providing services to taxonomists for standard genome sequencing and annotation.</title>
        <authorList>
            <consortium name="The Broad Institute Genomics Platform"/>
            <consortium name="The Broad Institute Genome Sequencing Center for Infectious Disease"/>
            <person name="Wu L."/>
            <person name="Ma J."/>
        </authorList>
    </citation>
    <scope>NUCLEOTIDE SEQUENCE [LARGE SCALE GENOMIC DNA]</scope>
    <source>
        <strain evidence="8">JCM 9458</strain>
    </source>
</reference>
<keyword evidence="4" id="KW-0804">Transcription</keyword>
<dbReference type="Gene3D" id="1.10.10.10">
    <property type="entry name" value="Winged helix-like DNA-binding domain superfamily/Winged helix DNA-binding domain"/>
    <property type="match status" value="1"/>
</dbReference>
<evidence type="ECO:0000256" key="1">
    <source>
        <dbReference type="ARBA" id="ARBA00009437"/>
    </source>
</evidence>
<evidence type="ECO:0000256" key="4">
    <source>
        <dbReference type="ARBA" id="ARBA00023163"/>
    </source>
</evidence>
<evidence type="ECO:0000259" key="6">
    <source>
        <dbReference type="PROSITE" id="PS50931"/>
    </source>
</evidence>
<sequence length="322" mass="33738">MELRQLAYFLAVVETGSFTKAAAQVRVAQPGVSAQIRQLERELGQPLLDRSGRVVRLTEVGAAVLPYARAALAAVDAARHAVDELTGLLRGRVAVGMITSCGPLGLPEILAEFHRAHPAVEVTLIEDGSDELVDALHAGTLDAAIIGLPTTPPASLATQIVTDEPLVGVVAAGHPLANRDRVPLFELHEQPLISLPKGTGIRARLEDACAAAGFAPRIAFEASDPFLLAELAARDLGLAILPASVVASPPDGVRSIEIVDPRLRGQLAFAWRAAGPTNPAARTFLTHARAALPNATPTDTTPPDATPPDTTPPDRRRARPAA</sequence>
<dbReference type="InterPro" id="IPR036390">
    <property type="entry name" value="WH_DNA-bd_sf"/>
</dbReference>
<organism evidence="7 8">
    <name type="scientific">Cryptosporangium minutisporangium</name>
    <dbReference type="NCBI Taxonomy" id="113569"/>
    <lineage>
        <taxon>Bacteria</taxon>
        <taxon>Bacillati</taxon>
        <taxon>Actinomycetota</taxon>
        <taxon>Actinomycetes</taxon>
        <taxon>Cryptosporangiales</taxon>
        <taxon>Cryptosporangiaceae</taxon>
        <taxon>Cryptosporangium</taxon>
    </lineage>
</organism>
<keyword evidence="2" id="KW-0805">Transcription regulation</keyword>
<dbReference type="PANTHER" id="PTHR30419">
    <property type="entry name" value="HTH-TYPE TRANSCRIPTIONAL REGULATOR YBHD"/>
    <property type="match status" value="1"/>
</dbReference>
<evidence type="ECO:0000256" key="5">
    <source>
        <dbReference type="SAM" id="MobiDB-lite"/>
    </source>
</evidence>